<keyword evidence="1" id="KW-0812">Transmembrane</keyword>
<evidence type="ECO:0000256" key="1">
    <source>
        <dbReference type="SAM" id="Phobius"/>
    </source>
</evidence>
<protein>
    <submittedName>
        <fullName evidence="2">Uncharacterized protein</fullName>
    </submittedName>
</protein>
<evidence type="ECO:0000313" key="2">
    <source>
        <dbReference type="EMBL" id="QSX95041.1"/>
    </source>
</evidence>
<evidence type="ECO:0000313" key="3">
    <source>
        <dbReference type="Proteomes" id="UP000662821"/>
    </source>
</evidence>
<dbReference type="RefSeq" id="WP_151096446.1">
    <property type="nucleotide sequence ID" value="NZ_CP071520.1"/>
</dbReference>
<accession>A0AAJ4MQ36</accession>
<proteinExistence type="predicted"/>
<name>A0AAJ4MQ36_9BURK</name>
<reference evidence="2 3" key="1">
    <citation type="submission" date="2021-03" db="EMBL/GenBank/DDBJ databases">
        <title>Draft genome sequence of Janthinobacterium sp. strain PLB02 isolated from infected primmorphs (Lubomirskia baicalensis).</title>
        <authorList>
            <person name="Chernogor L.I."/>
            <person name="Belikov S.I."/>
            <person name="Petrushin I.S."/>
        </authorList>
    </citation>
    <scope>NUCLEOTIDE SEQUENCE [LARGE SCALE GENOMIC DNA]</scope>
    <source>
        <strain evidence="2 3">PLB02</strain>
    </source>
</reference>
<feature type="transmembrane region" description="Helical" evidence="1">
    <location>
        <begin position="57"/>
        <end position="77"/>
    </location>
</feature>
<organism evidence="2 3">
    <name type="scientific">Janthinobacterium lividum</name>
    <dbReference type="NCBI Taxonomy" id="29581"/>
    <lineage>
        <taxon>Bacteria</taxon>
        <taxon>Pseudomonadati</taxon>
        <taxon>Pseudomonadota</taxon>
        <taxon>Betaproteobacteria</taxon>
        <taxon>Burkholderiales</taxon>
        <taxon>Oxalobacteraceae</taxon>
        <taxon>Janthinobacterium</taxon>
    </lineage>
</organism>
<sequence length="182" mass="18506">MSIAVAAVIRTPVCLRLLQAVLGLCAVLAAWPLSGAWRVAAVSGTASGPGQLVGGYALGWSAALLSAAGGVFLLALLRRRRKPQALDISPVGQLRLAVYLEHGEVPGAIADGGAETAGPGLAGVQGLRLLPGSTLWPSLLVLCLADAAGRRTDVLVQRGGSCAAFRPLAVACRAIAARNREE</sequence>
<keyword evidence="1" id="KW-1133">Transmembrane helix</keyword>
<dbReference type="Proteomes" id="UP000662821">
    <property type="component" value="Chromosome"/>
</dbReference>
<dbReference type="EMBL" id="CP071520">
    <property type="protein sequence ID" value="QSX95041.1"/>
    <property type="molecule type" value="Genomic_DNA"/>
</dbReference>
<dbReference type="AlphaFoldDB" id="A0AAJ4MQ36"/>
<keyword evidence="1" id="KW-0472">Membrane</keyword>
<gene>
    <name evidence="2" type="ORF">J3P46_20440</name>
</gene>